<dbReference type="PANTHER" id="PTHR10196">
    <property type="entry name" value="SUGAR KINASE"/>
    <property type="match status" value="1"/>
</dbReference>
<keyword evidence="2 8" id="KW-0808">Transferase</keyword>
<dbReference type="InterPro" id="IPR043129">
    <property type="entry name" value="ATPase_NBD"/>
</dbReference>
<sequence length="455" mass="47668">MGDLREICQRLVESLPGGKDHFRPVTGLPVSTYFSAYKAQWMVEHSEEVRAAILEGDALFGTVDSWIIYNLTGGAAGGGVHVTDASNASRTNLLELGSRQWHAPTVELFGLDPGMLPRVASNSEVVGRVKAGPLAGVAISGCLGDQQAALVGQRCGQGEAKNTYGTGCFMLLNTGAEIVPSTHGLLTTFAYQLGPRAAPHYALEGSIAVAGLGISWLKDNLRLIDSADESEALAASVPDTGGVYFVPAFSGLLAPHWEEEARGVLLGLTGARPGPAGDGVRGQSTEGRQAAHVVVVVVAAAAVAAVAVVRGQVQLSSNSCLGFTTRAHVVRALLEAICFQTREVLDAMRADADVSHMSVLRVDGGAAKNDLLMQLQADILHVAVSRPHFQETTALGAALAAGLAVGFYSESFVLTHPPNNSTAFMPAVSRDASEKRYGHWRKAVSRSLALADLAE</sequence>
<protein>
    <submittedName>
        <fullName evidence="8">Glycerol kinase</fullName>
        <ecNumber evidence="8">2.7.1.30</ecNumber>
    </submittedName>
</protein>
<feature type="domain" description="Carbohydrate kinase FGGY C-terminal" evidence="7">
    <location>
        <begin position="161"/>
        <end position="270"/>
    </location>
</feature>
<feature type="domain" description="Carbohydrate kinase FGGY N-terminal" evidence="6">
    <location>
        <begin position="6"/>
        <end position="152"/>
    </location>
</feature>
<name>A0A0D2K018_9CHLO</name>
<dbReference type="KEGG" id="mng:MNEG_3897"/>
<reference evidence="8 9" key="1">
    <citation type="journal article" date="2013" name="BMC Genomics">
        <title>Reconstruction of the lipid metabolism for the microalga Monoraphidium neglectum from its genome sequence reveals characteristics suitable for biofuel production.</title>
        <authorList>
            <person name="Bogen C."/>
            <person name="Al-Dilaimi A."/>
            <person name="Albersmeier A."/>
            <person name="Wichmann J."/>
            <person name="Grundmann M."/>
            <person name="Rupp O."/>
            <person name="Lauersen K.J."/>
            <person name="Blifernez-Klassen O."/>
            <person name="Kalinowski J."/>
            <person name="Goesmann A."/>
            <person name="Mussgnug J.H."/>
            <person name="Kruse O."/>
        </authorList>
    </citation>
    <scope>NUCLEOTIDE SEQUENCE [LARGE SCALE GENOMIC DNA]</scope>
    <source>
        <strain evidence="8 9">SAG 48.87</strain>
    </source>
</reference>
<dbReference type="EMBL" id="KK100732">
    <property type="protein sequence ID" value="KIZ04063.1"/>
    <property type="molecule type" value="Genomic_DNA"/>
</dbReference>
<dbReference type="PANTHER" id="PTHR10196:SF69">
    <property type="entry name" value="GLYCEROL KINASE"/>
    <property type="match status" value="1"/>
</dbReference>
<keyword evidence="3" id="KW-0547">Nucleotide-binding</keyword>
<dbReference type="OrthoDB" id="5422795at2759"/>
<dbReference type="GO" id="GO:0005739">
    <property type="term" value="C:mitochondrion"/>
    <property type="evidence" value="ECO:0007669"/>
    <property type="project" value="TreeGrafter"/>
</dbReference>
<evidence type="ECO:0000256" key="5">
    <source>
        <dbReference type="ARBA" id="ARBA00022840"/>
    </source>
</evidence>
<evidence type="ECO:0000256" key="4">
    <source>
        <dbReference type="ARBA" id="ARBA00022777"/>
    </source>
</evidence>
<keyword evidence="4 8" id="KW-0418">Kinase</keyword>
<dbReference type="EC" id="2.7.1.30" evidence="8"/>
<dbReference type="GO" id="GO:0046167">
    <property type="term" value="P:glycerol-3-phosphate biosynthetic process"/>
    <property type="evidence" value="ECO:0007669"/>
    <property type="project" value="TreeGrafter"/>
</dbReference>
<dbReference type="InterPro" id="IPR018485">
    <property type="entry name" value="FGGY_C"/>
</dbReference>
<dbReference type="Gene3D" id="3.30.420.40">
    <property type="match status" value="3"/>
</dbReference>
<dbReference type="RefSeq" id="XP_013903082.1">
    <property type="nucleotide sequence ID" value="XM_014047628.1"/>
</dbReference>
<feature type="domain" description="Carbohydrate kinase FGGY C-terminal" evidence="7">
    <location>
        <begin position="324"/>
        <end position="404"/>
    </location>
</feature>
<dbReference type="GO" id="GO:0006071">
    <property type="term" value="P:glycerol metabolic process"/>
    <property type="evidence" value="ECO:0007669"/>
    <property type="project" value="TreeGrafter"/>
</dbReference>
<dbReference type="Pfam" id="PF00370">
    <property type="entry name" value="FGGY_N"/>
    <property type="match status" value="1"/>
</dbReference>
<evidence type="ECO:0000256" key="1">
    <source>
        <dbReference type="ARBA" id="ARBA00009156"/>
    </source>
</evidence>
<accession>A0A0D2K018</accession>
<dbReference type="STRING" id="145388.A0A0D2K018"/>
<evidence type="ECO:0000256" key="2">
    <source>
        <dbReference type="ARBA" id="ARBA00022679"/>
    </source>
</evidence>
<evidence type="ECO:0000259" key="7">
    <source>
        <dbReference type="Pfam" id="PF02782"/>
    </source>
</evidence>
<dbReference type="GO" id="GO:0005524">
    <property type="term" value="F:ATP binding"/>
    <property type="evidence" value="ECO:0007669"/>
    <property type="project" value="UniProtKB-KW"/>
</dbReference>
<gene>
    <name evidence="8" type="ORF">MNEG_3897</name>
</gene>
<dbReference type="Proteomes" id="UP000054498">
    <property type="component" value="Unassembled WGS sequence"/>
</dbReference>
<proteinExistence type="inferred from homology"/>
<organism evidence="8 9">
    <name type="scientific">Monoraphidium neglectum</name>
    <dbReference type="NCBI Taxonomy" id="145388"/>
    <lineage>
        <taxon>Eukaryota</taxon>
        <taxon>Viridiplantae</taxon>
        <taxon>Chlorophyta</taxon>
        <taxon>core chlorophytes</taxon>
        <taxon>Chlorophyceae</taxon>
        <taxon>CS clade</taxon>
        <taxon>Sphaeropleales</taxon>
        <taxon>Selenastraceae</taxon>
        <taxon>Monoraphidium</taxon>
    </lineage>
</organism>
<evidence type="ECO:0000259" key="6">
    <source>
        <dbReference type="Pfam" id="PF00370"/>
    </source>
</evidence>
<comment type="similarity">
    <text evidence="1">Belongs to the FGGY kinase family.</text>
</comment>
<dbReference type="GO" id="GO:0006641">
    <property type="term" value="P:triglyceride metabolic process"/>
    <property type="evidence" value="ECO:0007669"/>
    <property type="project" value="TreeGrafter"/>
</dbReference>
<evidence type="ECO:0000256" key="3">
    <source>
        <dbReference type="ARBA" id="ARBA00022741"/>
    </source>
</evidence>
<dbReference type="Pfam" id="PF02782">
    <property type="entry name" value="FGGY_C"/>
    <property type="match status" value="2"/>
</dbReference>
<dbReference type="SUPFAM" id="SSF53067">
    <property type="entry name" value="Actin-like ATPase domain"/>
    <property type="match status" value="3"/>
</dbReference>
<dbReference type="InterPro" id="IPR018484">
    <property type="entry name" value="FGGY_N"/>
</dbReference>
<dbReference type="AlphaFoldDB" id="A0A0D2K018"/>
<evidence type="ECO:0000313" key="9">
    <source>
        <dbReference type="Proteomes" id="UP000054498"/>
    </source>
</evidence>
<dbReference type="GO" id="GO:0004370">
    <property type="term" value="F:glycerol kinase activity"/>
    <property type="evidence" value="ECO:0007669"/>
    <property type="project" value="UniProtKB-EC"/>
</dbReference>
<evidence type="ECO:0000313" key="8">
    <source>
        <dbReference type="EMBL" id="KIZ04063.1"/>
    </source>
</evidence>
<dbReference type="PIRSF" id="PIRSF000538">
    <property type="entry name" value="GlpK"/>
    <property type="match status" value="1"/>
</dbReference>
<dbReference type="InterPro" id="IPR000577">
    <property type="entry name" value="Carb_kinase_FGGY"/>
</dbReference>
<keyword evidence="9" id="KW-1185">Reference proteome</keyword>
<dbReference type="GeneID" id="25736775"/>
<keyword evidence="5" id="KW-0067">ATP-binding</keyword>